<evidence type="ECO:0000313" key="3">
    <source>
        <dbReference type="Proteomes" id="UP000294847"/>
    </source>
</evidence>
<protein>
    <submittedName>
        <fullName evidence="2">Uncharacterized protein</fullName>
    </submittedName>
</protein>
<name>A0A4P7NR51_PYROR</name>
<dbReference type="Proteomes" id="UP000294847">
    <property type="component" value="Chromosome 6"/>
</dbReference>
<evidence type="ECO:0000256" key="1">
    <source>
        <dbReference type="SAM" id="MobiDB-lite"/>
    </source>
</evidence>
<evidence type="ECO:0000313" key="2">
    <source>
        <dbReference type="EMBL" id="QBZ64742.1"/>
    </source>
</evidence>
<proteinExistence type="predicted"/>
<sequence length="372" mass="40074">MGGLSRPRYRGGQHSRSRTGLLRDIPPSATHRFETNGLIIINVLKDPISWICYIKGAPLCVKPSNVGARTSYDAKNGEKGSPLCPSPVGVGSRTWQRVRGDLMISAAAAHATYDIVAFCDGGGEVNIPTGSSMGKAPVWGNGLKIGSRHIHFAKSRNTRGYKSSWEGFLGAAPETSQYILVETNGAAIRRCPPSMSRASAVSRLSGVLILGTQGTGTTTVEQVSSGHSKLAANPNQSTWNRTQLKHAGRMQRWYKTGPPSSSQASITEWMHALLQYGPVHKLIDTPPFCAQSKPGVVSGRESQSKDGIFVGKATDLQASALLSPVTVVATVKPPSTAYPVLLSGVRCAWESTRRANMTRWKIITLRWAPWSR</sequence>
<accession>A0A4P7NR51</accession>
<feature type="compositionally biased region" description="Basic residues" evidence="1">
    <location>
        <begin position="7"/>
        <end position="17"/>
    </location>
</feature>
<organism evidence="2 3">
    <name type="scientific">Pyricularia oryzae</name>
    <name type="common">Rice blast fungus</name>
    <name type="synonym">Magnaporthe oryzae</name>
    <dbReference type="NCBI Taxonomy" id="318829"/>
    <lineage>
        <taxon>Eukaryota</taxon>
        <taxon>Fungi</taxon>
        <taxon>Dikarya</taxon>
        <taxon>Ascomycota</taxon>
        <taxon>Pezizomycotina</taxon>
        <taxon>Sordariomycetes</taxon>
        <taxon>Sordariomycetidae</taxon>
        <taxon>Magnaporthales</taxon>
        <taxon>Pyriculariaceae</taxon>
        <taxon>Pyricularia</taxon>
    </lineage>
</organism>
<dbReference type="AlphaFoldDB" id="A0A4P7NR51"/>
<gene>
    <name evidence="2" type="ORF">PoMZ_06441</name>
</gene>
<dbReference type="EMBL" id="CP034209">
    <property type="protein sequence ID" value="QBZ64742.1"/>
    <property type="molecule type" value="Genomic_DNA"/>
</dbReference>
<reference evidence="2 3" key="1">
    <citation type="journal article" date="2019" name="Mol. Biol. Evol.">
        <title>Blast fungal genomes show frequent chromosomal changes, gene gains and losses, and effector gene turnover.</title>
        <authorList>
            <person name="Gomez Luciano L.B."/>
            <person name="Jason Tsai I."/>
            <person name="Chuma I."/>
            <person name="Tosa Y."/>
            <person name="Chen Y.H."/>
            <person name="Li J.Y."/>
            <person name="Li M.Y."/>
            <person name="Jade Lu M.Y."/>
            <person name="Nakayashiki H."/>
            <person name="Li W.H."/>
        </authorList>
    </citation>
    <scope>NUCLEOTIDE SEQUENCE [LARGE SCALE GENOMIC DNA]</scope>
    <source>
        <strain evidence="2">MZ5-1-6</strain>
    </source>
</reference>
<feature type="region of interest" description="Disordered" evidence="1">
    <location>
        <begin position="1"/>
        <end position="25"/>
    </location>
</feature>